<dbReference type="EMBL" id="SCEB01215471">
    <property type="protein sequence ID" value="RXM29354.1"/>
    <property type="molecule type" value="Genomic_DNA"/>
</dbReference>
<reference evidence="2 3" key="1">
    <citation type="submission" date="2019-01" db="EMBL/GenBank/DDBJ databases">
        <title>Draft Genome and Complete Hox-Cluster Characterization of the Sterlet Sturgeon (Acipenser ruthenus).</title>
        <authorList>
            <person name="Wei Q."/>
        </authorList>
    </citation>
    <scope>NUCLEOTIDE SEQUENCE [LARGE SCALE GENOMIC DNA]</scope>
    <source>
        <strain evidence="2">WHYD16114868_AA</strain>
        <tissue evidence="2">Blood</tissue>
    </source>
</reference>
<sequence length="172" mass="19542">MSGNISATANGFNLNKTTDLGIANRELHDAAIEFKVFNIAITSLALCILTLTGIFCSFSYHNRRRQFRQARVYENTVAHEKGQIPVHIKGVKRTHSFQQRLSLMRKQDTYKDSSQIYFIYSNPIAVTEEDSSVMLEEDQIPFQNMTLHGDTLSDTEQLGGVIQDPSTFYMQL</sequence>
<keyword evidence="3" id="KW-1185">Reference proteome</keyword>
<comment type="caution">
    <text evidence="2">The sequence shown here is derived from an EMBL/GenBank/DDBJ whole genome shotgun (WGS) entry which is preliminary data.</text>
</comment>
<keyword evidence="1" id="KW-0472">Membrane</keyword>
<name>A0A444U2G0_ACIRT</name>
<evidence type="ECO:0000313" key="3">
    <source>
        <dbReference type="Proteomes" id="UP000289886"/>
    </source>
</evidence>
<dbReference type="AlphaFoldDB" id="A0A444U2G0"/>
<proteinExistence type="predicted"/>
<evidence type="ECO:0000256" key="1">
    <source>
        <dbReference type="SAM" id="Phobius"/>
    </source>
</evidence>
<evidence type="ECO:0000313" key="2">
    <source>
        <dbReference type="EMBL" id="RXM29354.1"/>
    </source>
</evidence>
<gene>
    <name evidence="2" type="ORF">EOD39_2304</name>
</gene>
<accession>A0A444U2G0</accession>
<dbReference type="Proteomes" id="UP000289886">
    <property type="component" value="Unassembled WGS sequence"/>
</dbReference>
<organism evidence="2 3">
    <name type="scientific">Acipenser ruthenus</name>
    <name type="common">Sterlet sturgeon</name>
    <dbReference type="NCBI Taxonomy" id="7906"/>
    <lineage>
        <taxon>Eukaryota</taxon>
        <taxon>Metazoa</taxon>
        <taxon>Chordata</taxon>
        <taxon>Craniata</taxon>
        <taxon>Vertebrata</taxon>
        <taxon>Euteleostomi</taxon>
        <taxon>Actinopterygii</taxon>
        <taxon>Chondrostei</taxon>
        <taxon>Acipenseriformes</taxon>
        <taxon>Acipenseridae</taxon>
        <taxon>Acipenser</taxon>
    </lineage>
</organism>
<protein>
    <submittedName>
        <fullName evidence="2">Uncharacterized protein</fullName>
    </submittedName>
</protein>
<keyword evidence="1" id="KW-0812">Transmembrane</keyword>
<feature type="transmembrane region" description="Helical" evidence="1">
    <location>
        <begin position="36"/>
        <end position="60"/>
    </location>
</feature>
<keyword evidence="1" id="KW-1133">Transmembrane helix</keyword>